<evidence type="ECO:0000256" key="5">
    <source>
        <dbReference type="ARBA" id="ARBA00023014"/>
    </source>
</evidence>
<proteinExistence type="inferred from homology"/>
<evidence type="ECO:0000256" key="2">
    <source>
        <dbReference type="ARBA" id="ARBA00005806"/>
    </source>
</evidence>
<evidence type="ECO:0000256" key="1">
    <source>
        <dbReference type="ARBA" id="ARBA00001966"/>
    </source>
</evidence>
<dbReference type="InterPro" id="IPR010327">
    <property type="entry name" value="FldB/FldC_alpha/beta"/>
</dbReference>
<accession>A0ABV1HNK6</accession>
<dbReference type="PANTHER" id="PTHR30548">
    <property type="entry name" value="2-HYDROXYGLUTARYL-COA DEHYDRATASE, D-COMPONENT-RELATED"/>
    <property type="match status" value="1"/>
</dbReference>
<dbReference type="Pfam" id="PF06050">
    <property type="entry name" value="HGD-D"/>
    <property type="match status" value="1"/>
</dbReference>
<reference evidence="6 7" key="1">
    <citation type="submission" date="2024-03" db="EMBL/GenBank/DDBJ databases">
        <title>Human intestinal bacterial collection.</title>
        <authorList>
            <person name="Pauvert C."/>
            <person name="Hitch T.C.A."/>
            <person name="Clavel T."/>
        </authorList>
    </citation>
    <scope>NUCLEOTIDE SEQUENCE [LARGE SCALE GENOMIC DNA]</scope>
    <source>
        <strain evidence="6 7">CLA-AP-H27</strain>
    </source>
</reference>
<organism evidence="6 7">
    <name type="scientific">Ventrimonas faecis</name>
    <dbReference type="NCBI Taxonomy" id="3133170"/>
    <lineage>
        <taxon>Bacteria</taxon>
        <taxon>Bacillati</taxon>
        <taxon>Bacillota</taxon>
        <taxon>Clostridia</taxon>
        <taxon>Lachnospirales</taxon>
        <taxon>Lachnospiraceae</taxon>
        <taxon>Ventrimonas</taxon>
    </lineage>
</organism>
<evidence type="ECO:0000256" key="3">
    <source>
        <dbReference type="ARBA" id="ARBA00022723"/>
    </source>
</evidence>
<evidence type="ECO:0000313" key="6">
    <source>
        <dbReference type="EMBL" id="MEQ2563900.1"/>
    </source>
</evidence>
<dbReference type="Gene3D" id="3.40.50.11890">
    <property type="match status" value="1"/>
</dbReference>
<protein>
    <submittedName>
        <fullName evidence="6">2-hydroxyacyl-CoA dehydratase family protein</fullName>
    </submittedName>
</protein>
<keyword evidence="5" id="KW-0411">Iron-sulfur</keyword>
<dbReference type="EMBL" id="JBBMFJ010000027">
    <property type="protein sequence ID" value="MEQ2563900.1"/>
    <property type="molecule type" value="Genomic_DNA"/>
</dbReference>
<keyword evidence="4" id="KW-0408">Iron</keyword>
<dbReference type="Proteomes" id="UP001437460">
    <property type="component" value="Unassembled WGS sequence"/>
</dbReference>
<evidence type="ECO:0000256" key="4">
    <source>
        <dbReference type="ARBA" id="ARBA00023004"/>
    </source>
</evidence>
<evidence type="ECO:0000313" key="7">
    <source>
        <dbReference type="Proteomes" id="UP001437460"/>
    </source>
</evidence>
<keyword evidence="3" id="KW-0479">Metal-binding</keyword>
<dbReference type="Gene3D" id="3.40.50.11900">
    <property type="match status" value="1"/>
</dbReference>
<keyword evidence="7" id="KW-1185">Reference proteome</keyword>
<dbReference type="RefSeq" id="WP_349229976.1">
    <property type="nucleotide sequence ID" value="NZ_JBBMFJ010000027.1"/>
</dbReference>
<name>A0ABV1HNK6_9FIRM</name>
<comment type="similarity">
    <text evidence="2">Belongs to the FldB/FldC dehydratase alpha/beta subunit family.</text>
</comment>
<dbReference type="PANTHER" id="PTHR30548:SF5">
    <property type="entry name" value="SUBUNIT OF OXYGEN-SENSITIVE 2-HYDROXYISOCAPROYL-COA DEHYDRATASE"/>
    <property type="match status" value="1"/>
</dbReference>
<dbReference type="Gene3D" id="1.20.1270.370">
    <property type="match status" value="1"/>
</dbReference>
<sequence length="377" mass="42950">MSRLEQIIEQLMKISHDPRKQLERYQSEGKKVVGCFPPYTPQELVMAAGMVPMGIWGSQTESYQVRAYVPAFCCPIMQSSLEMGLNGSMKGLSAVMIPAICDALRCITQNWKVGVPDIPMIPVTYPQNRTDAGIQFLKSEYEVIRARLEKVAGHPITEEDLKAALEISRQHSRAMLEFAEEARKHPDRITPIIRHSVMKSAWFMEKKEHLALVKELTEELKKEPECDWKGGRVILSGITGEPDELLKLLEEYGLMVDSDDLAQESRQYTAEIPEGDDALLCLAEQWKDRKCSLVHDTEKTRLVRMCETAKEHQVQGVITCMMKFCDQEEYDLPVMNAMMKKLEIPVLALEIDQQPGTAEQLRTRIQTFAEMICNSKK</sequence>
<gene>
    <name evidence="6" type="ORF">WMO41_12130</name>
</gene>
<comment type="cofactor">
    <cofactor evidence="1">
        <name>[4Fe-4S] cluster</name>
        <dbReference type="ChEBI" id="CHEBI:49883"/>
    </cofactor>
</comment>
<comment type="caution">
    <text evidence="6">The sequence shown here is derived from an EMBL/GenBank/DDBJ whole genome shotgun (WGS) entry which is preliminary data.</text>
</comment>